<evidence type="ECO:0000256" key="6">
    <source>
        <dbReference type="ARBA" id="ARBA00023136"/>
    </source>
</evidence>
<keyword evidence="5 9" id="KW-1133">Transmembrane helix</keyword>
<dbReference type="PANTHER" id="PTHR46139:SF3">
    <property type="entry name" value="ALKALINE CERAMIDASE"/>
    <property type="match status" value="1"/>
</dbReference>
<proteinExistence type="inferred from homology"/>
<keyword evidence="12" id="KW-1185">Reference proteome</keyword>
<dbReference type="GO" id="GO:0046514">
    <property type="term" value="P:ceramide catabolic process"/>
    <property type="evidence" value="ECO:0007669"/>
    <property type="project" value="TreeGrafter"/>
</dbReference>
<feature type="transmembrane region" description="Helical" evidence="9">
    <location>
        <begin position="57"/>
        <end position="77"/>
    </location>
</feature>
<feature type="transmembrane region" description="Helical" evidence="9">
    <location>
        <begin position="89"/>
        <end position="107"/>
    </location>
</feature>
<dbReference type="GO" id="GO:0016811">
    <property type="term" value="F:hydrolase activity, acting on carbon-nitrogen (but not peptide) bonds, in linear amides"/>
    <property type="evidence" value="ECO:0007669"/>
    <property type="project" value="InterPro"/>
</dbReference>
<dbReference type="GO" id="GO:0016020">
    <property type="term" value="C:membrane"/>
    <property type="evidence" value="ECO:0007669"/>
    <property type="project" value="UniProtKB-SubCell"/>
</dbReference>
<evidence type="ECO:0000313" key="11">
    <source>
        <dbReference type="EMBL" id="CAD7276435.1"/>
    </source>
</evidence>
<feature type="signal peptide" evidence="10">
    <location>
        <begin position="1"/>
        <end position="18"/>
    </location>
</feature>
<keyword evidence="8" id="KW-0862">Zinc</keyword>
<feature type="transmembrane region" description="Helical" evidence="9">
    <location>
        <begin position="237"/>
        <end position="256"/>
    </location>
</feature>
<dbReference type="InterPro" id="IPR008901">
    <property type="entry name" value="ACER"/>
</dbReference>
<feature type="binding site" evidence="7">
    <location>
        <position position="42"/>
    </location>
    <ligand>
        <name>Ca(2+)</name>
        <dbReference type="ChEBI" id="CHEBI:29108"/>
    </ligand>
</feature>
<sequence length="301" mass="34746">MALHVALWSLYISSFVLGEKEPGSDERNQMLDSMIPGSSPVDWCEDNYSIVSSVAEFVNTMSNFGFLLFPPVLLILFQPYAQHIQREIYFVWILLIIVGLCSMYFHATLSLLGQLLDEMAILWLMMFSLSLWYPNRYHLPYFRENKRHFKILMMVATILCSFLGCVNPVLNAFALIGMGIPTSIIMMVELRRLGEGKAMRLGIRSSFLWGAALFCWINDRLFCDAWSSIQFPYLHGFWHVLVCIAAYSGCVLFAYFHARTECPNEKPVLQFWPSEKCEILSFPYVALRARRPADPEHVKDY</sequence>
<dbReference type="OrthoDB" id="187171at2759"/>
<feature type="binding site" evidence="7">
    <location>
        <position position="56"/>
    </location>
    <ligand>
        <name>Ca(2+)</name>
        <dbReference type="ChEBI" id="CHEBI:29108"/>
    </ligand>
</feature>
<accession>A0A7R9BJV8</accession>
<dbReference type="EMBL" id="OA882664">
    <property type="protein sequence ID" value="CAD7276435.1"/>
    <property type="molecule type" value="Genomic_DNA"/>
</dbReference>
<evidence type="ECO:0000256" key="1">
    <source>
        <dbReference type="ARBA" id="ARBA00004141"/>
    </source>
</evidence>
<keyword evidence="3 9" id="KW-0812">Transmembrane</keyword>
<protein>
    <recommendedName>
        <fullName evidence="9">Alkaline ceramidase</fullName>
        <ecNumber evidence="9">3.5.1.-</ecNumber>
    </recommendedName>
</protein>
<comment type="subcellular location">
    <subcellularLocation>
        <location evidence="1">Membrane</location>
        <topology evidence="1">Multi-pass membrane protein</topology>
    </subcellularLocation>
</comment>
<keyword evidence="7" id="KW-0479">Metal-binding</keyword>
<evidence type="ECO:0000256" key="3">
    <source>
        <dbReference type="ARBA" id="ARBA00022692"/>
    </source>
</evidence>
<organism evidence="11">
    <name type="scientific">Notodromas monacha</name>
    <dbReference type="NCBI Taxonomy" id="399045"/>
    <lineage>
        <taxon>Eukaryota</taxon>
        <taxon>Metazoa</taxon>
        <taxon>Ecdysozoa</taxon>
        <taxon>Arthropoda</taxon>
        <taxon>Crustacea</taxon>
        <taxon>Oligostraca</taxon>
        <taxon>Ostracoda</taxon>
        <taxon>Podocopa</taxon>
        <taxon>Podocopida</taxon>
        <taxon>Cypridocopina</taxon>
        <taxon>Cypridoidea</taxon>
        <taxon>Cyprididae</taxon>
        <taxon>Notodromas</taxon>
    </lineage>
</organism>
<evidence type="ECO:0000256" key="9">
    <source>
        <dbReference type="RuleBase" id="RU364079"/>
    </source>
</evidence>
<evidence type="ECO:0000256" key="4">
    <source>
        <dbReference type="ARBA" id="ARBA00022801"/>
    </source>
</evidence>
<comment type="caution">
    <text evidence="9">Lacks conserved residue(s) required for the propagation of feature annotation.</text>
</comment>
<evidence type="ECO:0000256" key="7">
    <source>
        <dbReference type="PIRSR" id="PIRSR608901-1"/>
    </source>
</evidence>
<keyword evidence="7" id="KW-0106">Calcium</keyword>
<evidence type="ECO:0000256" key="10">
    <source>
        <dbReference type="SAM" id="SignalP"/>
    </source>
</evidence>
<dbReference type="GO" id="GO:0046872">
    <property type="term" value="F:metal ion binding"/>
    <property type="evidence" value="ECO:0007669"/>
    <property type="project" value="UniProtKB-KW"/>
</dbReference>
<evidence type="ECO:0000256" key="2">
    <source>
        <dbReference type="ARBA" id="ARBA00009780"/>
    </source>
</evidence>
<keyword evidence="6 9" id="KW-0472">Membrane</keyword>
<dbReference type="Proteomes" id="UP000678499">
    <property type="component" value="Unassembled WGS sequence"/>
</dbReference>
<feature type="chain" id="PRO_5036210134" description="Alkaline ceramidase" evidence="10">
    <location>
        <begin position="19"/>
        <end position="301"/>
    </location>
</feature>
<keyword evidence="10" id="KW-0732">Signal</keyword>
<comment type="cofactor">
    <cofactor evidence="8">
        <name>Zn(2+)</name>
        <dbReference type="ChEBI" id="CHEBI:29105"/>
    </cofactor>
</comment>
<feature type="binding site" evidence="8">
    <location>
        <position position="106"/>
    </location>
    <ligand>
        <name>Zn(2+)</name>
        <dbReference type="ChEBI" id="CHEBI:29105"/>
        <note>catalytic</note>
    </ligand>
</feature>
<dbReference type="Pfam" id="PF05875">
    <property type="entry name" value="Ceramidase"/>
    <property type="match status" value="1"/>
</dbReference>
<name>A0A7R9BJV8_9CRUS</name>
<feature type="binding site" evidence="7">
    <location>
        <position position="45"/>
    </location>
    <ligand>
        <name>Ca(2+)</name>
        <dbReference type="ChEBI" id="CHEBI:29108"/>
    </ligand>
</feature>
<dbReference type="EMBL" id="CAJPEX010000627">
    <property type="protein sequence ID" value="CAG0916587.1"/>
    <property type="molecule type" value="Genomic_DNA"/>
</dbReference>
<dbReference type="EC" id="3.5.1.-" evidence="9"/>
<comment type="function">
    <text evidence="9">Hydrolyzes the sphingolipid ceramide into sphingosine and free fatty acid.</text>
</comment>
<gene>
    <name evidence="11" type="ORF">NMOB1V02_LOCUS4200</name>
</gene>
<feature type="binding site" evidence="7">
    <location>
        <position position="43"/>
    </location>
    <ligand>
        <name>Ca(2+)</name>
        <dbReference type="ChEBI" id="CHEBI:29108"/>
    </ligand>
</feature>
<keyword evidence="4 9" id="KW-0378">Hydrolase</keyword>
<feature type="binding site" evidence="8">
    <location>
        <position position="235"/>
    </location>
    <ligand>
        <name>Zn(2+)</name>
        <dbReference type="ChEBI" id="CHEBI:29105"/>
        <note>catalytic</note>
    </ligand>
</feature>
<feature type="binding site" evidence="7">
    <location>
        <position position="47"/>
    </location>
    <ligand>
        <name>Ca(2+)</name>
        <dbReference type="ChEBI" id="CHEBI:29108"/>
    </ligand>
</feature>
<reference evidence="11" key="1">
    <citation type="submission" date="2020-11" db="EMBL/GenBank/DDBJ databases">
        <authorList>
            <person name="Tran Van P."/>
        </authorList>
    </citation>
    <scope>NUCLEOTIDE SEQUENCE</scope>
</reference>
<keyword evidence="9" id="KW-0443">Lipid metabolism</keyword>
<feature type="transmembrane region" description="Helical" evidence="9">
    <location>
        <begin position="119"/>
        <end position="135"/>
    </location>
</feature>
<evidence type="ECO:0000313" key="12">
    <source>
        <dbReference type="Proteomes" id="UP000678499"/>
    </source>
</evidence>
<comment type="similarity">
    <text evidence="2 9">Belongs to the alkaline ceramidase family.</text>
</comment>
<dbReference type="AlphaFoldDB" id="A0A7R9BJV8"/>
<feature type="binding site" evidence="8">
    <location>
        <position position="239"/>
    </location>
    <ligand>
        <name>Zn(2+)</name>
        <dbReference type="ChEBI" id="CHEBI:29105"/>
        <note>catalytic</note>
    </ligand>
</feature>
<evidence type="ECO:0000256" key="5">
    <source>
        <dbReference type="ARBA" id="ARBA00022989"/>
    </source>
</evidence>
<dbReference type="PANTHER" id="PTHR46139">
    <property type="entry name" value="ALKALINE CERAMIDASE"/>
    <property type="match status" value="1"/>
</dbReference>
<evidence type="ECO:0000256" key="8">
    <source>
        <dbReference type="PIRSR" id="PIRSR608901-2"/>
    </source>
</evidence>